<evidence type="ECO:0000313" key="2">
    <source>
        <dbReference type="EMBL" id="SHE86294.1"/>
    </source>
</evidence>
<dbReference type="Gene3D" id="3.90.1520.10">
    <property type="entry name" value="H-NOX domain"/>
    <property type="match status" value="1"/>
</dbReference>
<proteinExistence type="predicted"/>
<feature type="domain" description="Heme NO-binding" evidence="1">
    <location>
        <begin position="2"/>
        <end position="155"/>
    </location>
</feature>
<dbReference type="GO" id="GO:0020037">
    <property type="term" value="F:heme binding"/>
    <property type="evidence" value="ECO:0007669"/>
    <property type="project" value="InterPro"/>
</dbReference>
<keyword evidence="3" id="KW-1185">Reference proteome</keyword>
<dbReference type="InterPro" id="IPR011644">
    <property type="entry name" value="Heme_NO-bd"/>
</dbReference>
<protein>
    <submittedName>
        <fullName evidence="2">Haem-NO-binding</fullName>
    </submittedName>
</protein>
<dbReference type="Pfam" id="PF07700">
    <property type="entry name" value="HNOB"/>
    <property type="match status" value="1"/>
</dbReference>
<dbReference type="InterPro" id="IPR038158">
    <property type="entry name" value="H-NOX_domain_sf"/>
</dbReference>
<gene>
    <name evidence="2" type="ORF">SAMN05444377_101468</name>
</gene>
<dbReference type="RefSeq" id="WP_073361136.1">
    <property type="nucleotide sequence ID" value="NZ_FQVQ01000001.1"/>
</dbReference>
<dbReference type="SUPFAM" id="SSF111126">
    <property type="entry name" value="Ligand-binding domain in the NO signalling and Golgi transport"/>
    <property type="match status" value="1"/>
</dbReference>
<accession>A0A1M4WYG2</accession>
<evidence type="ECO:0000259" key="1">
    <source>
        <dbReference type="Pfam" id="PF07700"/>
    </source>
</evidence>
<dbReference type="AlphaFoldDB" id="A0A1M4WYG2"/>
<name>A0A1M4WYG2_9FLAO</name>
<evidence type="ECO:0000313" key="3">
    <source>
        <dbReference type="Proteomes" id="UP000184147"/>
    </source>
</evidence>
<dbReference type="STRING" id="1124188.SAMN05444377_101468"/>
<organism evidence="2 3">
    <name type="scientific">Flavobacterium fontis</name>
    <dbReference type="NCBI Taxonomy" id="1124188"/>
    <lineage>
        <taxon>Bacteria</taxon>
        <taxon>Pseudomonadati</taxon>
        <taxon>Bacteroidota</taxon>
        <taxon>Flavobacteriia</taxon>
        <taxon>Flavobacteriales</taxon>
        <taxon>Flavobacteriaceae</taxon>
        <taxon>Flavobacterium</taxon>
    </lineage>
</organism>
<dbReference type="OrthoDB" id="7266652at2"/>
<dbReference type="InterPro" id="IPR024096">
    <property type="entry name" value="NO_sig/Golgi_transp_ligand-bd"/>
</dbReference>
<sequence length="181" mass="21238">MYGIFINAIKEYTIQNEGYSVWQQVCESAGLEDDFFINSEFYPDPILENILKALVHFSGKSTADLYYHIGYWWALHSVPRLYLGKLEKGVPAYRQFILDFPLFINRLSLIYEKLTLTQFHSVKVSEEAIDFFHTPYRLKEPRFSEGVLRGFATLFAVPDQSFTLHLLDRSGDSFHYRIQFI</sequence>
<dbReference type="Proteomes" id="UP000184147">
    <property type="component" value="Unassembled WGS sequence"/>
</dbReference>
<reference evidence="2 3" key="1">
    <citation type="submission" date="2016-11" db="EMBL/GenBank/DDBJ databases">
        <authorList>
            <person name="Jaros S."/>
            <person name="Januszkiewicz K."/>
            <person name="Wedrychowicz H."/>
        </authorList>
    </citation>
    <scope>NUCLEOTIDE SEQUENCE [LARGE SCALE GENOMIC DNA]</scope>
    <source>
        <strain evidence="2 3">DSM 25660</strain>
    </source>
</reference>
<dbReference type="EMBL" id="FQVQ01000001">
    <property type="protein sequence ID" value="SHE86294.1"/>
    <property type="molecule type" value="Genomic_DNA"/>
</dbReference>